<dbReference type="GO" id="GO:0008961">
    <property type="term" value="F:phosphatidylglycerol-prolipoprotein diacylglyceryl transferase activity"/>
    <property type="evidence" value="ECO:0007669"/>
    <property type="project" value="UniProtKB-UniRule"/>
</dbReference>
<keyword evidence="2 7" id="KW-1003">Cell membrane</keyword>
<dbReference type="NCBIfam" id="TIGR00544">
    <property type="entry name" value="lgt"/>
    <property type="match status" value="1"/>
</dbReference>
<feature type="transmembrane region" description="Helical" evidence="7">
    <location>
        <begin position="232"/>
        <end position="252"/>
    </location>
</feature>
<keyword evidence="3 7" id="KW-0808">Transferase</keyword>
<comment type="catalytic activity">
    <reaction evidence="7">
        <text>L-cysteinyl-[prolipoprotein] + a 1,2-diacyl-sn-glycero-3-phospho-(1'-sn-glycerol) = an S-1,2-diacyl-sn-glyceryl-L-cysteinyl-[prolipoprotein] + sn-glycerol 1-phosphate + H(+)</text>
        <dbReference type="Rhea" id="RHEA:56712"/>
        <dbReference type="Rhea" id="RHEA-COMP:14679"/>
        <dbReference type="Rhea" id="RHEA-COMP:14680"/>
        <dbReference type="ChEBI" id="CHEBI:15378"/>
        <dbReference type="ChEBI" id="CHEBI:29950"/>
        <dbReference type="ChEBI" id="CHEBI:57685"/>
        <dbReference type="ChEBI" id="CHEBI:64716"/>
        <dbReference type="ChEBI" id="CHEBI:140658"/>
        <dbReference type="EC" id="2.5.1.145"/>
    </reaction>
</comment>
<comment type="similarity">
    <text evidence="1 7">Belongs to the Lgt family.</text>
</comment>
<keyword evidence="4 7" id="KW-0812">Transmembrane</keyword>
<dbReference type="Proteomes" id="UP000316199">
    <property type="component" value="Unassembled WGS sequence"/>
</dbReference>
<comment type="subcellular location">
    <subcellularLocation>
        <location evidence="7">Cell membrane</location>
        <topology evidence="7">Multi-pass membrane protein</topology>
    </subcellularLocation>
</comment>
<feature type="binding site" evidence="7">
    <location>
        <position position="136"/>
    </location>
    <ligand>
        <name>a 1,2-diacyl-sn-glycero-3-phospho-(1'-sn-glycerol)</name>
        <dbReference type="ChEBI" id="CHEBI:64716"/>
    </ligand>
</feature>
<name>A0A520S5E5_9GAMM</name>
<dbReference type="PROSITE" id="PS01311">
    <property type="entry name" value="LGT"/>
    <property type="match status" value="1"/>
</dbReference>
<evidence type="ECO:0000256" key="2">
    <source>
        <dbReference type="ARBA" id="ARBA00022475"/>
    </source>
</evidence>
<evidence type="ECO:0000256" key="7">
    <source>
        <dbReference type="HAMAP-Rule" id="MF_01147"/>
    </source>
</evidence>
<sequence>MWSYPNFDPIALTINIHWYAVSYLVGITLVWWTVRIRNRRYSHGWTNEAISDLVTYAVFGVIFGGRIGYVLFYDFDQFISDPISIVKIWQGGMSFHGGLLGVVLAIFTYVKRNVDSFMVTMDLIAPSIPLALGCGRIGNFINGELPGRITEVPWGFIYPGEIVVRHPSSLYQAFMEGAVLFSIMWFYAAGNRPRMAVSGMFLLSYGLIRIFTEFFREPDPHIGFLVYEWLTVGQLLSLPMILFGLVVLASSYRTVGNYK</sequence>
<proteinExistence type="inferred from homology"/>
<evidence type="ECO:0000256" key="6">
    <source>
        <dbReference type="ARBA" id="ARBA00023136"/>
    </source>
</evidence>
<dbReference type="PANTHER" id="PTHR30589:SF0">
    <property type="entry name" value="PHOSPHATIDYLGLYCEROL--PROLIPOPROTEIN DIACYLGLYCERYL TRANSFERASE"/>
    <property type="match status" value="1"/>
</dbReference>
<comment type="pathway">
    <text evidence="7">Protein modification; lipoprotein biosynthesis (diacylglyceryl transfer).</text>
</comment>
<dbReference type="EMBL" id="SHAG01000001">
    <property type="protein sequence ID" value="RZO77654.1"/>
    <property type="molecule type" value="Genomic_DNA"/>
</dbReference>
<dbReference type="UniPathway" id="UPA00664"/>
<dbReference type="HAMAP" id="MF_01147">
    <property type="entry name" value="Lgt"/>
    <property type="match status" value="1"/>
</dbReference>
<feature type="transmembrane region" description="Helical" evidence="7">
    <location>
        <begin position="12"/>
        <end position="32"/>
    </location>
</feature>
<feature type="transmembrane region" description="Helical" evidence="7">
    <location>
        <begin position="195"/>
        <end position="212"/>
    </location>
</feature>
<evidence type="ECO:0000313" key="8">
    <source>
        <dbReference type="EMBL" id="RZO77654.1"/>
    </source>
</evidence>
<keyword evidence="5 7" id="KW-1133">Transmembrane helix</keyword>
<keyword evidence="6 7" id="KW-0472">Membrane</keyword>
<comment type="function">
    <text evidence="7">Catalyzes the transfer of the diacylglyceryl group from phosphatidylglycerol to the sulfhydryl group of the N-terminal cysteine of a prolipoprotein, the first step in the formation of mature lipoproteins.</text>
</comment>
<evidence type="ECO:0000256" key="1">
    <source>
        <dbReference type="ARBA" id="ARBA00007150"/>
    </source>
</evidence>
<dbReference type="AlphaFoldDB" id="A0A520S5E5"/>
<dbReference type="GO" id="GO:0042158">
    <property type="term" value="P:lipoprotein biosynthetic process"/>
    <property type="evidence" value="ECO:0007669"/>
    <property type="project" value="UniProtKB-UniRule"/>
</dbReference>
<dbReference type="Pfam" id="PF01790">
    <property type="entry name" value="LGT"/>
    <property type="match status" value="1"/>
</dbReference>
<protein>
    <recommendedName>
        <fullName evidence="7">Phosphatidylglycerol--prolipoprotein diacylglyceryl transferase</fullName>
        <ecNumber evidence="7">2.5.1.145</ecNumber>
    </recommendedName>
</protein>
<dbReference type="PANTHER" id="PTHR30589">
    <property type="entry name" value="PROLIPOPROTEIN DIACYLGLYCERYL TRANSFERASE"/>
    <property type="match status" value="1"/>
</dbReference>
<dbReference type="GO" id="GO:0005886">
    <property type="term" value="C:plasma membrane"/>
    <property type="evidence" value="ECO:0007669"/>
    <property type="project" value="UniProtKB-SubCell"/>
</dbReference>
<evidence type="ECO:0000313" key="9">
    <source>
        <dbReference type="Proteomes" id="UP000316199"/>
    </source>
</evidence>
<keyword evidence="8" id="KW-0449">Lipoprotein</keyword>
<evidence type="ECO:0000256" key="3">
    <source>
        <dbReference type="ARBA" id="ARBA00022679"/>
    </source>
</evidence>
<feature type="transmembrane region" description="Helical" evidence="7">
    <location>
        <begin position="93"/>
        <end position="110"/>
    </location>
</feature>
<dbReference type="InterPro" id="IPR001640">
    <property type="entry name" value="Lgt"/>
</dbReference>
<organism evidence="8 9">
    <name type="scientific">OM182 bacterium</name>
    <dbReference type="NCBI Taxonomy" id="2510334"/>
    <lineage>
        <taxon>Bacteria</taxon>
        <taxon>Pseudomonadati</taxon>
        <taxon>Pseudomonadota</taxon>
        <taxon>Gammaproteobacteria</taxon>
        <taxon>OMG group</taxon>
        <taxon>OM182 clade</taxon>
    </lineage>
</organism>
<dbReference type="EC" id="2.5.1.145" evidence="7"/>
<feature type="transmembrane region" description="Helical" evidence="7">
    <location>
        <begin position="53"/>
        <end position="73"/>
    </location>
</feature>
<gene>
    <name evidence="7" type="primary">lgt</name>
    <name evidence="8" type="ORF">EVA68_00040</name>
</gene>
<reference evidence="8 9" key="1">
    <citation type="submission" date="2019-02" db="EMBL/GenBank/DDBJ databases">
        <title>Prokaryotic population dynamics and viral predation in marine succession experiment using metagenomics: the confinement effect.</title>
        <authorList>
            <person name="Haro-Moreno J.M."/>
            <person name="Rodriguez-Valera F."/>
            <person name="Lopez-Perez M."/>
        </authorList>
    </citation>
    <scope>NUCLEOTIDE SEQUENCE [LARGE SCALE GENOMIC DNA]</scope>
    <source>
        <strain evidence="8">MED-G157</strain>
    </source>
</reference>
<evidence type="ECO:0000256" key="4">
    <source>
        <dbReference type="ARBA" id="ARBA00022692"/>
    </source>
</evidence>
<evidence type="ECO:0000256" key="5">
    <source>
        <dbReference type="ARBA" id="ARBA00022989"/>
    </source>
</evidence>
<accession>A0A520S5E5</accession>
<comment type="caution">
    <text evidence="8">The sequence shown here is derived from an EMBL/GenBank/DDBJ whole genome shotgun (WGS) entry which is preliminary data.</text>
</comment>